<protein>
    <submittedName>
        <fullName evidence="2">Uncharacterized protein</fullName>
    </submittedName>
</protein>
<dbReference type="AlphaFoldDB" id="A0A7J7WDE4"/>
<evidence type="ECO:0000313" key="3">
    <source>
        <dbReference type="Proteomes" id="UP000558488"/>
    </source>
</evidence>
<keyword evidence="1" id="KW-0472">Membrane</keyword>
<proteinExistence type="predicted"/>
<dbReference type="EMBL" id="JACAGB010000011">
    <property type="protein sequence ID" value="KAF6335341.1"/>
    <property type="molecule type" value="Genomic_DNA"/>
</dbReference>
<feature type="transmembrane region" description="Helical" evidence="1">
    <location>
        <begin position="75"/>
        <end position="95"/>
    </location>
</feature>
<evidence type="ECO:0000256" key="1">
    <source>
        <dbReference type="SAM" id="Phobius"/>
    </source>
</evidence>
<keyword evidence="1" id="KW-1133">Transmembrane helix</keyword>
<feature type="transmembrane region" description="Helical" evidence="1">
    <location>
        <begin position="46"/>
        <end position="68"/>
    </location>
</feature>
<keyword evidence="1" id="KW-0812">Transmembrane</keyword>
<accession>A0A7J7WDE4</accession>
<comment type="caution">
    <text evidence="2">The sequence shown here is derived from an EMBL/GenBank/DDBJ whole genome shotgun (WGS) entry which is preliminary data.</text>
</comment>
<dbReference type="Proteomes" id="UP000558488">
    <property type="component" value="Unassembled WGS sequence"/>
</dbReference>
<evidence type="ECO:0000313" key="2">
    <source>
        <dbReference type="EMBL" id="KAF6335341.1"/>
    </source>
</evidence>
<reference evidence="2 3" key="1">
    <citation type="journal article" date="2020" name="Nature">
        <title>Six reference-quality genomes reveal evolution of bat adaptations.</title>
        <authorList>
            <person name="Jebb D."/>
            <person name="Huang Z."/>
            <person name="Pippel M."/>
            <person name="Hughes G.M."/>
            <person name="Lavrichenko K."/>
            <person name="Devanna P."/>
            <person name="Winkler S."/>
            <person name="Jermiin L.S."/>
            <person name="Skirmuntt E.C."/>
            <person name="Katzourakis A."/>
            <person name="Burkitt-Gray L."/>
            <person name="Ray D.A."/>
            <person name="Sullivan K.A.M."/>
            <person name="Roscito J.G."/>
            <person name="Kirilenko B.M."/>
            <person name="Davalos L.M."/>
            <person name="Corthals A.P."/>
            <person name="Power M.L."/>
            <person name="Jones G."/>
            <person name="Ransome R.D."/>
            <person name="Dechmann D.K.N."/>
            <person name="Locatelli A.G."/>
            <person name="Puechmaille S.J."/>
            <person name="Fedrigo O."/>
            <person name="Jarvis E.D."/>
            <person name="Hiller M."/>
            <person name="Vernes S.C."/>
            <person name="Myers E.W."/>
            <person name="Teeling E.C."/>
        </authorList>
    </citation>
    <scope>NUCLEOTIDE SEQUENCE [LARGE SCALE GENOMIC DNA]</scope>
    <source>
        <strain evidence="2">MPipKuh1</strain>
        <tissue evidence="2">Flight muscle</tissue>
    </source>
</reference>
<name>A0A7J7WDE4_PIPKU</name>
<gene>
    <name evidence="2" type="ORF">mPipKuh1_008024</name>
</gene>
<keyword evidence="3" id="KW-1185">Reference proteome</keyword>
<organism evidence="2 3">
    <name type="scientific">Pipistrellus kuhlii</name>
    <name type="common">Kuhl's pipistrelle</name>
    <dbReference type="NCBI Taxonomy" id="59472"/>
    <lineage>
        <taxon>Eukaryota</taxon>
        <taxon>Metazoa</taxon>
        <taxon>Chordata</taxon>
        <taxon>Craniata</taxon>
        <taxon>Vertebrata</taxon>
        <taxon>Euteleostomi</taxon>
        <taxon>Mammalia</taxon>
        <taxon>Eutheria</taxon>
        <taxon>Laurasiatheria</taxon>
        <taxon>Chiroptera</taxon>
        <taxon>Yangochiroptera</taxon>
        <taxon>Vespertilionidae</taxon>
        <taxon>Pipistrellus</taxon>
    </lineage>
</organism>
<sequence length="175" mass="19711">MLFCRVPPPPSILSDILKDFIEASIYENYYHILQLNFYFIHPLHQVVGGTTLGILSFLSWVVFMLWGWGRVPSGLQCHLCTLLSQYAALLSLQFVAPPWTHQLLVSAKHLGQSFLLFPCHVLVTGFLLLLFFHVGAPRTLGGVLKGPKEETSPHRFSLEEEGRGSPCYSWILEAS</sequence>
<feature type="transmembrane region" description="Helical" evidence="1">
    <location>
        <begin position="115"/>
        <end position="136"/>
    </location>
</feature>